<dbReference type="RefSeq" id="WP_117907045.1">
    <property type="nucleotide sequence ID" value="NZ_JAQDNO010000019.1"/>
</dbReference>
<dbReference type="CDD" id="cd00397">
    <property type="entry name" value="DNA_BRE_C"/>
    <property type="match status" value="1"/>
</dbReference>
<dbReference type="InterPro" id="IPR044068">
    <property type="entry name" value="CB"/>
</dbReference>
<dbReference type="GO" id="GO:0006310">
    <property type="term" value="P:DNA recombination"/>
    <property type="evidence" value="ECO:0007669"/>
    <property type="project" value="UniProtKB-KW"/>
</dbReference>
<dbReference type="AlphaFoldDB" id="A0A413V5U0"/>
<dbReference type="InterPro" id="IPR010998">
    <property type="entry name" value="Integrase_recombinase_N"/>
</dbReference>
<evidence type="ECO:0000259" key="6">
    <source>
        <dbReference type="PROSITE" id="PS51900"/>
    </source>
</evidence>
<dbReference type="PANTHER" id="PTHR30629">
    <property type="entry name" value="PROPHAGE INTEGRASE"/>
    <property type="match status" value="1"/>
</dbReference>
<evidence type="ECO:0000313" key="7">
    <source>
        <dbReference type="EMBL" id="RHB28919.1"/>
    </source>
</evidence>
<comment type="similarity">
    <text evidence="1">Belongs to the 'phage' integrase family.</text>
</comment>
<dbReference type="PROSITE" id="PS51900">
    <property type="entry name" value="CB"/>
    <property type="match status" value="1"/>
</dbReference>
<accession>A0A413V5U0</accession>
<dbReference type="InterPro" id="IPR002104">
    <property type="entry name" value="Integrase_catalytic"/>
</dbReference>
<dbReference type="Gene3D" id="1.10.150.130">
    <property type="match status" value="1"/>
</dbReference>
<sequence>MSSSKTRKGSSINNIVDYTLPKLHTGKNWYIDFTCFDPADGKMRRKKYMLDSIEKISDRKKRAAEIIANTTTRLRNGWNPWAEASTERQYSKFSEVTSLYIRYIEKLTSNNTLKKKTAYDYQSRMNMLLEYNATKAIPIIYIYQFDQSYISDFLDYILLDRDSTARTRNNYRTWLSAFCTWLQEKKYIDNNPTERIKPLVEGEKHRSALTPSDLIRLKEYLTETNKSFLLACMMEYYTFIRPDELSNIRLSDINIKEQKVFISSTISKNRRDGMVGLNDTVIKMMIELEIFDNPTHYYLFGKQFKPNACKADSRIFREYFNKVRAFLKWPSNYQFYSLKDTGIRDLANAEGIVVARDQARHADISTTNKYLQGSSLTVHEETKHFIGGL</sequence>
<dbReference type="Pfam" id="PF00589">
    <property type="entry name" value="Phage_integrase"/>
    <property type="match status" value="1"/>
</dbReference>
<gene>
    <name evidence="7" type="ORF">DW889_08680</name>
</gene>
<evidence type="ECO:0000256" key="5">
    <source>
        <dbReference type="PROSITE-ProRule" id="PRU01248"/>
    </source>
</evidence>
<feature type="domain" description="Core-binding (CB)" evidence="6">
    <location>
        <begin position="91"/>
        <end position="183"/>
    </location>
</feature>
<evidence type="ECO:0000256" key="1">
    <source>
        <dbReference type="ARBA" id="ARBA00008857"/>
    </source>
</evidence>
<dbReference type="PANTHER" id="PTHR30629:SF2">
    <property type="entry name" value="PROPHAGE INTEGRASE INTS-RELATED"/>
    <property type="match status" value="1"/>
</dbReference>
<dbReference type="InterPro" id="IPR011010">
    <property type="entry name" value="DNA_brk_join_enz"/>
</dbReference>
<dbReference type="SUPFAM" id="SSF56349">
    <property type="entry name" value="DNA breaking-rejoining enzymes"/>
    <property type="match status" value="1"/>
</dbReference>
<evidence type="ECO:0000256" key="2">
    <source>
        <dbReference type="ARBA" id="ARBA00022908"/>
    </source>
</evidence>
<dbReference type="Proteomes" id="UP000283482">
    <property type="component" value="Unassembled WGS sequence"/>
</dbReference>
<reference evidence="7 8" key="1">
    <citation type="submission" date="2018-08" db="EMBL/GenBank/DDBJ databases">
        <title>A genome reference for cultivated species of the human gut microbiota.</title>
        <authorList>
            <person name="Zou Y."/>
            <person name="Xue W."/>
            <person name="Luo G."/>
        </authorList>
    </citation>
    <scope>NUCLEOTIDE SEQUENCE [LARGE SCALE GENOMIC DNA]</scope>
    <source>
        <strain evidence="7 8">AM40-34</strain>
    </source>
</reference>
<evidence type="ECO:0000313" key="8">
    <source>
        <dbReference type="Proteomes" id="UP000283482"/>
    </source>
</evidence>
<dbReference type="InterPro" id="IPR050808">
    <property type="entry name" value="Phage_Integrase"/>
</dbReference>
<keyword evidence="3 5" id="KW-0238">DNA-binding</keyword>
<dbReference type="EMBL" id="QSGN01000018">
    <property type="protein sequence ID" value="RHB28919.1"/>
    <property type="molecule type" value="Genomic_DNA"/>
</dbReference>
<proteinExistence type="inferred from homology"/>
<keyword evidence="2" id="KW-0229">DNA integration</keyword>
<evidence type="ECO:0000256" key="4">
    <source>
        <dbReference type="ARBA" id="ARBA00023172"/>
    </source>
</evidence>
<evidence type="ECO:0000256" key="3">
    <source>
        <dbReference type="ARBA" id="ARBA00023125"/>
    </source>
</evidence>
<organism evidence="7 8">
    <name type="scientific">Bacteroides stercoris</name>
    <dbReference type="NCBI Taxonomy" id="46506"/>
    <lineage>
        <taxon>Bacteria</taxon>
        <taxon>Pseudomonadati</taxon>
        <taxon>Bacteroidota</taxon>
        <taxon>Bacteroidia</taxon>
        <taxon>Bacteroidales</taxon>
        <taxon>Bacteroidaceae</taxon>
        <taxon>Bacteroides</taxon>
    </lineage>
</organism>
<dbReference type="InterPro" id="IPR013762">
    <property type="entry name" value="Integrase-like_cat_sf"/>
</dbReference>
<comment type="caution">
    <text evidence="7">The sequence shown here is derived from an EMBL/GenBank/DDBJ whole genome shotgun (WGS) entry which is preliminary data.</text>
</comment>
<name>A0A413V5U0_BACSE</name>
<dbReference type="GO" id="GO:0003677">
    <property type="term" value="F:DNA binding"/>
    <property type="evidence" value="ECO:0007669"/>
    <property type="project" value="UniProtKB-UniRule"/>
</dbReference>
<dbReference type="Gene3D" id="1.10.443.10">
    <property type="entry name" value="Intergrase catalytic core"/>
    <property type="match status" value="1"/>
</dbReference>
<dbReference type="GO" id="GO:0015074">
    <property type="term" value="P:DNA integration"/>
    <property type="evidence" value="ECO:0007669"/>
    <property type="project" value="UniProtKB-KW"/>
</dbReference>
<protein>
    <submittedName>
        <fullName evidence="7">Integrase</fullName>
    </submittedName>
</protein>
<keyword evidence="4" id="KW-0233">DNA recombination</keyword>